<gene>
    <name evidence="1" type="ORF">MLD38_032856</name>
</gene>
<proteinExistence type="predicted"/>
<reference evidence="2" key="1">
    <citation type="journal article" date="2023" name="Front. Plant Sci.">
        <title>Chromosomal-level genome assembly of Melastoma candidum provides insights into trichome evolution.</title>
        <authorList>
            <person name="Zhong Y."/>
            <person name="Wu W."/>
            <person name="Sun C."/>
            <person name="Zou P."/>
            <person name="Liu Y."/>
            <person name="Dai S."/>
            <person name="Zhou R."/>
        </authorList>
    </citation>
    <scope>NUCLEOTIDE SEQUENCE [LARGE SCALE GENOMIC DNA]</scope>
</reference>
<keyword evidence="2" id="KW-1185">Reference proteome</keyword>
<accession>A0ACB9M4M1</accession>
<organism evidence="1 2">
    <name type="scientific">Melastoma candidum</name>
    <dbReference type="NCBI Taxonomy" id="119954"/>
    <lineage>
        <taxon>Eukaryota</taxon>
        <taxon>Viridiplantae</taxon>
        <taxon>Streptophyta</taxon>
        <taxon>Embryophyta</taxon>
        <taxon>Tracheophyta</taxon>
        <taxon>Spermatophyta</taxon>
        <taxon>Magnoliopsida</taxon>
        <taxon>eudicotyledons</taxon>
        <taxon>Gunneridae</taxon>
        <taxon>Pentapetalae</taxon>
        <taxon>rosids</taxon>
        <taxon>malvids</taxon>
        <taxon>Myrtales</taxon>
        <taxon>Melastomataceae</taxon>
        <taxon>Melastomatoideae</taxon>
        <taxon>Melastomateae</taxon>
        <taxon>Melastoma</taxon>
    </lineage>
</organism>
<comment type="caution">
    <text evidence="1">The sequence shown here is derived from an EMBL/GenBank/DDBJ whole genome shotgun (WGS) entry which is preliminary data.</text>
</comment>
<dbReference type="EMBL" id="CM042889">
    <property type="protein sequence ID" value="KAI4319229.1"/>
    <property type="molecule type" value="Genomic_DNA"/>
</dbReference>
<protein>
    <submittedName>
        <fullName evidence="1">Uncharacterized protein</fullName>
    </submittedName>
</protein>
<evidence type="ECO:0000313" key="2">
    <source>
        <dbReference type="Proteomes" id="UP001057402"/>
    </source>
</evidence>
<dbReference type="Proteomes" id="UP001057402">
    <property type="component" value="Chromosome 10"/>
</dbReference>
<evidence type="ECO:0000313" key="1">
    <source>
        <dbReference type="EMBL" id="KAI4319229.1"/>
    </source>
</evidence>
<name>A0ACB9M4M1_9MYRT</name>
<sequence length="1071" mass="119441">MASRPPAVTGDGYLQHLVRFVETNSASLIDSTVTLKLNPCGLHYVHSRLETLAELERLLSGAPVDYLRAYVSDLGDFRALEQLRRILRLVTEVKVVAVLRNSKGRDPTRVCLGGVFGWLRSLELRACDLSAAEAKGLLELRGTLERLVCYNSTDALRHVFASRIAEIKDSQQWIRLSFVSCPCNGLVLMDESLQLLPAVQTLDLSRNKFTKLDNLRKCIKLKYLDLGFNHLQNISLFNVGTCNLVKLVLRNNAISTLHGIENMKLLEGLDVSYNVISSFSELQILADLPKLQNLWLEGNPVCCSRWYRPHVFSLFGNPDKIKLDDKGISTREYWQRKIIVARKHKRPASYGFYSPANNKASQGENVIRKKRKQAHLASIQSEEENIGLLSEREVISGDNEIPGGDDTVGADDAVDVVELMNRVELMKKERAILWLREIREWMDTSPSNSAENDCLHMRREYHNDSGASQQLFGKSAEHFSDTFNASGGVSESDGSFANGVNGSTGHFSQAGFYSKGPTSNGIYEGPTHINGSPDDDLIAKGLIIPEYPCNTSSSTVGNSLGSDAYSVLPSSPPYYQEKILQRRQTLVEEILQLSADSYSVASSDSSCCSEDEAHESKGESNHWEADGALGNSLPDTNNDMSHLPGLAARKKHQLIFTQIEDKIKSLKFSRQDPCNKPDSHHFGIEKNDLEEKVTREFSKRSRKKPPERDIDLSTETGHSTNSGGLGKLFHGSSMDETRRDPMQSNAVKFGTADAAVSPGSSSFLRSDEFIENYYKTNIALSGSHETCNQYLRCDCVLEQESIYREREIALLETTEPRLYVLLVGTRFDGSGTIVSMLGNHTVKEVTEVTVGLGFQVVRVCISGGVRYLFITRDMEKSRQLLEILQVIDGSMSRRSLKSVGQAQVELFRRHICGGTRVGILQYSIVHSWHNNDGDKPGTLRSLVMTRSQLFLCAEDFRQFSLLSLKSSSPSYFSLVSRCNIADIFEMVIEESSHTVSLSIENATSRRFDPATIIQSKMSVLTNMTWKLNWSSEKGSSQFVKLLKALHAGTGCPLFIRCLHFICVLLSFVLRA</sequence>